<keyword evidence="10" id="KW-1185">Reference proteome</keyword>
<dbReference type="GO" id="GO:0005886">
    <property type="term" value="C:plasma membrane"/>
    <property type="evidence" value="ECO:0007669"/>
    <property type="project" value="UniProtKB-SubCell"/>
</dbReference>
<protein>
    <submittedName>
        <fullName evidence="9">MFS transporter</fullName>
    </submittedName>
</protein>
<gene>
    <name evidence="9" type="ORF">ETD85_18120</name>
</gene>
<evidence type="ECO:0000313" key="9">
    <source>
        <dbReference type="EMBL" id="TMR34081.1"/>
    </source>
</evidence>
<feature type="transmembrane region" description="Helical" evidence="7">
    <location>
        <begin position="422"/>
        <end position="441"/>
    </location>
</feature>
<feature type="transmembrane region" description="Helical" evidence="7">
    <location>
        <begin position="57"/>
        <end position="80"/>
    </location>
</feature>
<dbReference type="InterPro" id="IPR036259">
    <property type="entry name" value="MFS_trans_sf"/>
</dbReference>
<feature type="transmembrane region" description="Helical" evidence="7">
    <location>
        <begin position="353"/>
        <end position="373"/>
    </location>
</feature>
<feature type="transmembrane region" description="Helical" evidence="7">
    <location>
        <begin position="92"/>
        <end position="112"/>
    </location>
</feature>
<evidence type="ECO:0000256" key="4">
    <source>
        <dbReference type="ARBA" id="ARBA00022692"/>
    </source>
</evidence>
<feature type="transmembrane region" description="Helical" evidence="7">
    <location>
        <begin position="329"/>
        <end position="347"/>
    </location>
</feature>
<evidence type="ECO:0000256" key="2">
    <source>
        <dbReference type="ARBA" id="ARBA00022448"/>
    </source>
</evidence>
<comment type="subcellular location">
    <subcellularLocation>
        <location evidence="1">Cell membrane</location>
        <topology evidence="1">Multi-pass membrane protein</topology>
    </subcellularLocation>
</comment>
<keyword evidence="5 7" id="KW-1133">Transmembrane helix</keyword>
<feature type="transmembrane region" description="Helical" evidence="7">
    <location>
        <begin position="138"/>
        <end position="163"/>
    </location>
</feature>
<sequence>MAVDSARRASALLRRWTTGKRGASAFWRRWTTGARGVSVLWRRWTTGAHGSSVFWRWWTAGTTSAVGSAVGAVALPLTALTVLDASAFEMGLIAAAGYVAWIVIGLPAGVMVQRLPMRRVQIGADLARAAAISSIPPAWWLGCLTIAQLVIVALVISFANVIFDVANSTFLPSIVSKEQLQSRNSLTSGTQAATQLGGPSVGGVIVQVLGAVPTLLFDAVSYLVSALLLRTLPERRAEAPDSWPPVRAMIREGWRFVVRHPVMGPCMWAATAANTVSGAQFALYALYLVRELHAAPGLVGLLLAADGAGTLIGAALTNRITARLGTARALIVAGFVSVAGALVVPLGTGWQGFAAFAIGNAVFSIGVVVISVVTRTYRQIASPPELLPRVMATVRFVSWGAIPIGGLIAGAIAGILSGRVTLIIFVAAAACMPLVLLASPVRHLRDLTDYEATGSPTASSRPTAESA</sequence>
<dbReference type="CDD" id="cd06173">
    <property type="entry name" value="MFS_MefA_like"/>
    <property type="match status" value="1"/>
</dbReference>
<keyword evidence="6 7" id="KW-0472">Membrane</keyword>
<evidence type="ECO:0000313" key="10">
    <source>
        <dbReference type="Proteomes" id="UP000306628"/>
    </source>
</evidence>
<reference evidence="9 10" key="1">
    <citation type="submission" date="2019-05" db="EMBL/GenBank/DDBJ databases">
        <title>Draft genome sequence of Nonomuraea zeae DSM 100528.</title>
        <authorList>
            <person name="Saricaoglu S."/>
            <person name="Isik K."/>
        </authorList>
    </citation>
    <scope>NUCLEOTIDE SEQUENCE [LARGE SCALE GENOMIC DNA]</scope>
    <source>
        <strain evidence="9 10">DSM 100528</strain>
    </source>
</reference>
<accession>A0A5S4GND5</accession>
<feature type="domain" description="Major facilitator superfamily (MFS) profile" evidence="8">
    <location>
        <begin position="214"/>
        <end position="467"/>
    </location>
</feature>
<keyword evidence="4 7" id="KW-0812">Transmembrane</keyword>
<dbReference type="Pfam" id="PF05977">
    <property type="entry name" value="MFS_3"/>
    <property type="match status" value="1"/>
</dbReference>
<name>A0A5S4GND5_9ACTN</name>
<dbReference type="EMBL" id="VCKX01000049">
    <property type="protein sequence ID" value="TMR34081.1"/>
    <property type="molecule type" value="Genomic_DNA"/>
</dbReference>
<dbReference type="InterPro" id="IPR010290">
    <property type="entry name" value="TM_effector"/>
</dbReference>
<evidence type="ECO:0000259" key="8">
    <source>
        <dbReference type="PROSITE" id="PS50850"/>
    </source>
</evidence>
<comment type="caution">
    <text evidence="9">The sequence shown here is derived from an EMBL/GenBank/DDBJ whole genome shotgun (WGS) entry which is preliminary data.</text>
</comment>
<dbReference type="InterPro" id="IPR020846">
    <property type="entry name" value="MFS_dom"/>
</dbReference>
<evidence type="ECO:0000256" key="6">
    <source>
        <dbReference type="ARBA" id="ARBA00023136"/>
    </source>
</evidence>
<dbReference type="Proteomes" id="UP000306628">
    <property type="component" value="Unassembled WGS sequence"/>
</dbReference>
<evidence type="ECO:0000256" key="5">
    <source>
        <dbReference type="ARBA" id="ARBA00022989"/>
    </source>
</evidence>
<feature type="transmembrane region" description="Helical" evidence="7">
    <location>
        <begin position="295"/>
        <end position="317"/>
    </location>
</feature>
<proteinExistence type="predicted"/>
<evidence type="ECO:0000256" key="7">
    <source>
        <dbReference type="SAM" id="Phobius"/>
    </source>
</evidence>
<dbReference type="OrthoDB" id="9815525at2"/>
<organism evidence="9 10">
    <name type="scientific">Nonomuraea zeae</name>
    <dbReference type="NCBI Taxonomy" id="1642303"/>
    <lineage>
        <taxon>Bacteria</taxon>
        <taxon>Bacillati</taxon>
        <taxon>Actinomycetota</taxon>
        <taxon>Actinomycetes</taxon>
        <taxon>Streptosporangiales</taxon>
        <taxon>Streptosporangiaceae</taxon>
        <taxon>Nonomuraea</taxon>
    </lineage>
</organism>
<evidence type="ECO:0000256" key="1">
    <source>
        <dbReference type="ARBA" id="ARBA00004651"/>
    </source>
</evidence>
<dbReference type="PROSITE" id="PS50850">
    <property type="entry name" value="MFS"/>
    <property type="match status" value="1"/>
</dbReference>
<dbReference type="PANTHER" id="PTHR23513">
    <property type="entry name" value="INTEGRAL MEMBRANE EFFLUX PROTEIN-RELATED"/>
    <property type="match status" value="1"/>
</dbReference>
<dbReference type="AlphaFoldDB" id="A0A5S4GND5"/>
<dbReference type="SUPFAM" id="SSF103473">
    <property type="entry name" value="MFS general substrate transporter"/>
    <property type="match status" value="1"/>
</dbReference>
<evidence type="ECO:0000256" key="3">
    <source>
        <dbReference type="ARBA" id="ARBA00022475"/>
    </source>
</evidence>
<feature type="transmembrane region" description="Helical" evidence="7">
    <location>
        <begin position="266"/>
        <end position="289"/>
    </location>
</feature>
<feature type="transmembrane region" description="Helical" evidence="7">
    <location>
        <begin position="394"/>
        <end position="416"/>
    </location>
</feature>
<keyword evidence="2" id="KW-0813">Transport</keyword>
<dbReference type="Gene3D" id="1.20.1250.20">
    <property type="entry name" value="MFS general substrate transporter like domains"/>
    <property type="match status" value="1"/>
</dbReference>
<dbReference type="PANTHER" id="PTHR23513:SF6">
    <property type="entry name" value="MAJOR FACILITATOR SUPERFAMILY ASSOCIATED DOMAIN-CONTAINING PROTEIN"/>
    <property type="match status" value="1"/>
</dbReference>
<feature type="transmembrane region" description="Helical" evidence="7">
    <location>
        <begin position="204"/>
        <end position="229"/>
    </location>
</feature>
<dbReference type="GO" id="GO:0022857">
    <property type="term" value="F:transmembrane transporter activity"/>
    <property type="evidence" value="ECO:0007669"/>
    <property type="project" value="InterPro"/>
</dbReference>
<keyword evidence="3" id="KW-1003">Cell membrane</keyword>